<dbReference type="AlphaFoldDB" id="A0AAV6IZT8"/>
<dbReference type="GO" id="GO:0016020">
    <property type="term" value="C:membrane"/>
    <property type="evidence" value="ECO:0007669"/>
    <property type="project" value="UniProtKB-SubCell"/>
</dbReference>
<protein>
    <recommendedName>
        <fullName evidence="10">Mitochondrial carrier protein</fullName>
    </recommendedName>
</protein>
<dbReference type="Proteomes" id="UP000823749">
    <property type="component" value="Chromosome 9"/>
</dbReference>
<dbReference type="PROSITE" id="PS50920">
    <property type="entry name" value="SOLCAR"/>
    <property type="match status" value="3"/>
</dbReference>
<proteinExistence type="inferred from homology"/>
<evidence type="ECO:0008006" key="10">
    <source>
        <dbReference type="Google" id="ProtNLM"/>
    </source>
</evidence>
<evidence type="ECO:0000256" key="5">
    <source>
        <dbReference type="ARBA" id="ARBA00023136"/>
    </source>
</evidence>
<gene>
    <name evidence="8" type="ORF">RHGRI_027566</name>
</gene>
<dbReference type="Gene3D" id="1.50.40.10">
    <property type="entry name" value="Mitochondrial carrier domain"/>
    <property type="match status" value="2"/>
</dbReference>
<dbReference type="PANTHER" id="PTHR24089">
    <property type="entry name" value="SOLUTE CARRIER FAMILY 25"/>
    <property type="match status" value="1"/>
</dbReference>
<feature type="repeat" description="Solcar" evidence="6">
    <location>
        <begin position="143"/>
        <end position="229"/>
    </location>
</feature>
<comment type="subcellular location">
    <subcellularLocation>
        <location evidence="1">Membrane</location>
        <topology evidence="1">Multi-pass membrane protein</topology>
    </subcellularLocation>
</comment>
<dbReference type="Pfam" id="PF00153">
    <property type="entry name" value="Mito_carr"/>
    <property type="match status" value="3"/>
</dbReference>
<dbReference type="InterPro" id="IPR023395">
    <property type="entry name" value="MCP_dom_sf"/>
</dbReference>
<organism evidence="8 9">
    <name type="scientific">Rhododendron griersonianum</name>
    <dbReference type="NCBI Taxonomy" id="479676"/>
    <lineage>
        <taxon>Eukaryota</taxon>
        <taxon>Viridiplantae</taxon>
        <taxon>Streptophyta</taxon>
        <taxon>Embryophyta</taxon>
        <taxon>Tracheophyta</taxon>
        <taxon>Spermatophyta</taxon>
        <taxon>Magnoliopsida</taxon>
        <taxon>eudicotyledons</taxon>
        <taxon>Gunneridae</taxon>
        <taxon>Pentapetalae</taxon>
        <taxon>asterids</taxon>
        <taxon>Ericales</taxon>
        <taxon>Ericaceae</taxon>
        <taxon>Ericoideae</taxon>
        <taxon>Rhodoreae</taxon>
        <taxon>Rhododendron</taxon>
    </lineage>
</organism>
<evidence type="ECO:0000256" key="7">
    <source>
        <dbReference type="RuleBase" id="RU000488"/>
    </source>
</evidence>
<name>A0AAV6IZT8_9ERIC</name>
<keyword evidence="3 6" id="KW-0812">Transmembrane</keyword>
<keyword evidence="9" id="KW-1185">Reference proteome</keyword>
<comment type="caution">
    <text evidence="8">The sequence shown here is derived from an EMBL/GenBank/DDBJ whole genome shotgun (WGS) entry which is preliminary data.</text>
</comment>
<reference evidence="8" key="1">
    <citation type="submission" date="2020-08" db="EMBL/GenBank/DDBJ databases">
        <title>Plant Genome Project.</title>
        <authorList>
            <person name="Zhang R.-G."/>
        </authorList>
    </citation>
    <scope>NUCLEOTIDE SEQUENCE</scope>
    <source>
        <strain evidence="8">WSP0</strain>
        <tissue evidence="8">Leaf</tissue>
    </source>
</reference>
<evidence type="ECO:0000256" key="1">
    <source>
        <dbReference type="ARBA" id="ARBA00004141"/>
    </source>
</evidence>
<feature type="repeat" description="Solcar" evidence="6">
    <location>
        <begin position="309"/>
        <end position="393"/>
    </location>
</feature>
<dbReference type="InterPro" id="IPR002067">
    <property type="entry name" value="MCP"/>
</dbReference>
<dbReference type="InterPro" id="IPR018108">
    <property type="entry name" value="MCP_transmembrane"/>
</dbReference>
<accession>A0AAV6IZT8</accession>
<evidence type="ECO:0000256" key="3">
    <source>
        <dbReference type="ARBA" id="ARBA00022692"/>
    </source>
</evidence>
<sequence length="401" mass="44291">MQTEARVGEMALNSTHGGVVVVAQQKRSLQHQQSQIGTVSQLLAGGVAGAVSKTCTAPLARLTILFQVQGMHSDVVMLRKASILHEASRIVREEGFRAFWKGNLVTIAHRLPYSSISFYAFERYKNLLQNVLVIENQRENVGVDVFIRLVGGGLAGITAASVTYPLDLVRTRLAAQTNVTYYRGIWHALHTITREEGASGLYKGLGATLLGVGPNLAISFSVYDSLRSHWKSQRPDDSTVLVSLACGSVSGIASSTGDPIQFSQLAGLRVYYSRYASQLCFLSHPSPVILGPFKFHRSYVKDTWLQEKESFLLRFCFMSSMVTFPLDLVRRRMQLEGAGGRARVYTTGLFSTFGYIIRAEGLRGLYRGILPEYFKVVPSIGIVFMTYEKMKQILSDTPANG</sequence>
<dbReference type="GO" id="GO:0055085">
    <property type="term" value="P:transmembrane transport"/>
    <property type="evidence" value="ECO:0007669"/>
    <property type="project" value="InterPro"/>
</dbReference>
<evidence type="ECO:0000256" key="6">
    <source>
        <dbReference type="PROSITE-ProRule" id="PRU00282"/>
    </source>
</evidence>
<evidence type="ECO:0000313" key="8">
    <source>
        <dbReference type="EMBL" id="KAG5533440.1"/>
    </source>
</evidence>
<comment type="similarity">
    <text evidence="7">Belongs to the mitochondrial carrier (TC 2.A.29) family.</text>
</comment>
<evidence type="ECO:0000256" key="4">
    <source>
        <dbReference type="ARBA" id="ARBA00022737"/>
    </source>
</evidence>
<dbReference type="PRINTS" id="PR00926">
    <property type="entry name" value="MITOCARRIER"/>
</dbReference>
<keyword evidence="4" id="KW-0677">Repeat</keyword>
<evidence type="ECO:0000313" key="9">
    <source>
        <dbReference type="Proteomes" id="UP000823749"/>
    </source>
</evidence>
<feature type="repeat" description="Solcar" evidence="6">
    <location>
        <begin position="36"/>
        <end position="127"/>
    </location>
</feature>
<evidence type="ECO:0000256" key="2">
    <source>
        <dbReference type="ARBA" id="ARBA00022448"/>
    </source>
</evidence>
<keyword evidence="2 7" id="KW-0813">Transport</keyword>
<keyword evidence="5 6" id="KW-0472">Membrane</keyword>
<dbReference type="SUPFAM" id="SSF103506">
    <property type="entry name" value="Mitochondrial carrier"/>
    <property type="match status" value="2"/>
</dbReference>
<dbReference type="EMBL" id="JACTNZ010000009">
    <property type="protein sequence ID" value="KAG5533440.1"/>
    <property type="molecule type" value="Genomic_DNA"/>
</dbReference>